<dbReference type="Pfam" id="PF05383">
    <property type="entry name" value="La"/>
    <property type="match status" value="1"/>
</dbReference>
<dbReference type="Gene3D" id="1.10.10.10">
    <property type="entry name" value="Winged helix-like DNA-binding domain superfamily/Winged helix DNA-binding domain"/>
    <property type="match status" value="1"/>
</dbReference>
<dbReference type="GO" id="GO:1990904">
    <property type="term" value="C:ribonucleoprotein complex"/>
    <property type="evidence" value="ECO:0007669"/>
    <property type="project" value="InterPro"/>
</dbReference>
<feature type="compositionally biased region" description="Gly residues" evidence="5">
    <location>
        <begin position="526"/>
        <end position="549"/>
    </location>
</feature>
<comment type="caution">
    <text evidence="8">The sequence shown here is derived from an EMBL/GenBank/DDBJ whole genome shotgun (WGS) entry which is preliminary data.</text>
</comment>
<organism evidence="8 9">
    <name type="scientific">Kockovaella imperatae</name>
    <dbReference type="NCBI Taxonomy" id="4999"/>
    <lineage>
        <taxon>Eukaryota</taxon>
        <taxon>Fungi</taxon>
        <taxon>Dikarya</taxon>
        <taxon>Basidiomycota</taxon>
        <taxon>Agaricomycotina</taxon>
        <taxon>Tremellomycetes</taxon>
        <taxon>Tremellales</taxon>
        <taxon>Cuniculitremaceae</taxon>
        <taxon>Kockovaella</taxon>
    </lineage>
</organism>
<dbReference type="SUPFAM" id="SSF54928">
    <property type="entry name" value="RNA-binding domain, RBD"/>
    <property type="match status" value="1"/>
</dbReference>
<dbReference type="InterPro" id="IPR045180">
    <property type="entry name" value="La_dom_prot"/>
</dbReference>
<evidence type="ECO:0000313" key="8">
    <source>
        <dbReference type="EMBL" id="ORX37808.1"/>
    </source>
</evidence>
<dbReference type="InParanoid" id="A0A1Y1UIC4"/>
<evidence type="ECO:0000256" key="5">
    <source>
        <dbReference type="SAM" id="MobiDB-lite"/>
    </source>
</evidence>
<protein>
    <recommendedName>
        <fullName evidence="10">HTH La-type RNA-binding domain-containing protein</fullName>
    </recommendedName>
</protein>
<keyword evidence="2 4" id="KW-0694">RNA-binding</keyword>
<name>A0A1Y1UIC4_9TREE</name>
<evidence type="ECO:0008006" key="10">
    <source>
        <dbReference type="Google" id="ProtNLM"/>
    </source>
</evidence>
<dbReference type="InterPro" id="IPR036390">
    <property type="entry name" value="WH_DNA-bd_sf"/>
</dbReference>
<dbReference type="Proteomes" id="UP000193218">
    <property type="component" value="Unassembled WGS sequence"/>
</dbReference>
<dbReference type="SMART" id="SM00715">
    <property type="entry name" value="LA"/>
    <property type="match status" value="1"/>
</dbReference>
<dbReference type="InterPro" id="IPR012677">
    <property type="entry name" value="Nucleotide-bd_a/b_plait_sf"/>
</dbReference>
<dbReference type="InterPro" id="IPR035979">
    <property type="entry name" value="RBD_domain_sf"/>
</dbReference>
<dbReference type="CDD" id="cd12291">
    <property type="entry name" value="RRM1_La"/>
    <property type="match status" value="1"/>
</dbReference>
<feature type="region of interest" description="Disordered" evidence="5">
    <location>
        <begin position="1"/>
        <end position="69"/>
    </location>
</feature>
<dbReference type="GO" id="GO:0005634">
    <property type="term" value="C:nucleus"/>
    <property type="evidence" value="ECO:0007669"/>
    <property type="project" value="UniProtKB-SubCell"/>
</dbReference>
<feature type="compositionally biased region" description="Basic and acidic residues" evidence="5">
    <location>
        <begin position="350"/>
        <end position="371"/>
    </location>
</feature>
<reference evidence="8 9" key="1">
    <citation type="submission" date="2017-03" db="EMBL/GenBank/DDBJ databases">
        <title>Widespread Adenine N6-methylation of Active Genes in Fungi.</title>
        <authorList>
            <consortium name="DOE Joint Genome Institute"/>
            <person name="Mondo S.J."/>
            <person name="Dannebaum R.O."/>
            <person name="Kuo R.C."/>
            <person name="Louie K.B."/>
            <person name="Bewick A.J."/>
            <person name="Labutti K."/>
            <person name="Haridas S."/>
            <person name="Kuo A."/>
            <person name="Salamov A."/>
            <person name="Ahrendt S.R."/>
            <person name="Lau R."/>
            <person name="Bowen B.P."/>
            <person name="Lipzen A."/>
            <person name="Sullivan W."/>
            <person name="Andreopoulos W.B."/>
            <person name="Clum A."/>
            <person name="Lindquist E."/>
            <person name="Daum C."/>
            <person name="Northen T.R."/>
            <person name="Ramamoorthy G."/>
            <person name="Schmitz R.J."/>
            <person name="Gryganskyi A."/>
            <person name="Culley D."/>
            <person name="Magnuson J."/>
            <person name="James T.Y."/>
            <person name="O'Malley M.A."/>
            <person name="Stajich J.E."/>
            <person name="Spatafora J.W."/>
            <person name="Visel A."/>
            <person name="Grigoriev I.V."/>
        </authorList>
    </citation>
    <scope>NUCLEOTIDE SEQUENCE [LARGE SCALE GENOMIC DNA]</scope>
    <source>
        <strain evidence="8 9">NRRL Y-17943</strain>
    </source>
</reference>
<evidence type="ECO:0000256" key="2">
    <source>
        <dbReference type="ARBA" id="ARBA00022884"/>
    </source>
</evidence>
<feature type="compositionally biased region" description="Basic and acidic residues" evidence="5">
    <location>
        <begin position="292"/>
        <end position="307"/>
    </location>
</feature>
<keyword evidence="9" id="KW-1185">Reference proteome</keyword>
<keyword evidence="3" id="KW-0539">Nucleus</keyword>
<feature type="compositionally biased region" description="Basic and acidic residues" evidence="5">
    <location>
        <begin position="506"/>
        <end position="524"/>
    </location>
</feature>
<dbReference type="AlphaFoldDB" id="A0A1Y1UIC4"/>
<dbReference type="PROSITE" id="PS50961">
    <property type="entry name" value="HTH_LA"/>
    <property type="match status" value="1"/>
</dbReference>
<evidence type="ECO:0000313" key="9">
    <source>
        <dbReference type="Proteomes" id="UP000193218"/>
    </source>
</evidence>
<dbReference type="OrthoDB" id="439993at2759"/>
<dbReference type="PANTHER" id="PTHR22792:SF140">
    <property type="entry name" value="ACHILLES, ISOFORM A"/>
    <property type="match status" value="1"/>
</dbReference>
<feature type="region of interest" description="Disordered" evidence="5">
    <location>
        <begin position="292"/>
        <end position="312"/>
    </location>
</feature>
<evidence type="ECO:0000256" key="1">
    <source>
        <dbReference type="ARBA" id="ARBA00004123"/>
    </source>
</evidence>
<dbReference type="STRING" id="4999.A0A1Y1UIC4"/>
<dbReference type="SUPFAM" id="SSF46785">
    <property type="entry name" value="Winged helix' DNA-binding domain"/>
    <property type="match status" value="1"/>
</dbReference>
<feature type="domain" description="HTH La-type RNA-binding" evidence="7">
    <location>
        <begin position="81"/>
        <end position="180"/>
    </location>
</feature>
<dbReference type="SMART" id="SM00360">
    <property type="entry name" value="RRM"/>
    <property type="match status" value="1"/>
</dbReference>
<evidence type="ECO:0000259" key="6">
    <source>
        <dbReference type="PROSITE" id="PS50102"/>
    </source>
</evidence>
<feature type="region of interest" description="Disordered" evidence="5">
    <location>
        <begin position="336"/>
        <end position="371"/>
    </location>
</feature>
<dbReference type="PANTHER" id="PTHR22792">
    <property type="entry name" value="LUPUS LA PROTEIN-RELATED"/>
    <property type="match status" value="1"/>
</dbReference>
<evidence type="ECO:0000259" key="7">
    <source>
        <dbReference type="PROSITE" id="PS50961"/>
    </source>
</evidence>
<proteinExistence type="predicted"/>
<sequence length="585" mass="64565">MSDEAIKVDAPVEAVPESTVPAEHSEETSSSTLETKTEAQESNSTAAKSSEKAKPYADDISDSKPDAEYDLTVPEIEGKTSEEVEDLMAKVAKQINFYFSDANLPQDKFFFTLTVCNPQGWVPIETIMTFQRMREFEPLGVQFAARAVRRVIKSEGSDPLLSVSEHGLNVRRIRKLEQGSGSSAYDRSVYVKGFGEGDTEENTQEALEKYFEQFGEILAVRKRKEDAPGAGTHSTSVAKKGKFKGSVFAEFRHASDMEKFLALEELPKFTPDGPSMTFMSKDAYVQMKAKEKGIDMKSSKRGPDRHQRSVPGKFNAFKEMAKIEAGELPDLAKIAPSTAVIGKPPAVRSTQRDGRDSNKRSRDRDDDGEDKRAKWAKLEDLTLEYNGVELKCDPTTGEVREPEKVAFTPNAVVKFVNCGKDGDWKDLKQRVIDNGIEKPFIAYPPGSEFGRLAKSDGTEISEDEIRKLNEANIPFGGSQLLWERMPEDAQRDFWVIRANFQGKMLADKQNGERKGNGHWEDRRNGGGRGHGGRGGGRGGRGGRGGGRGGRGGRDGRGGRGGRDRDRMDEDDSGMPPKVAKATNDD</sequence>
<evidence type="ECO:0000256" key="3">
    <source>
        <dbReference type="ARBA" id="ARBA00023242"/>
    </source>
</evidence>
<dbReference type="InterPro" id="IPR002344">
    <property type="entry name" value="Lupus_La"/>
</dbReference>
<feature type="compositionally biased region" description="Basic and acidic residues" evidence="5">
    <location>
        <begin position="49"/>
        <end position="67"/>
    </location>
</feature>
<dbReference type="PROSITE" id="PS50102">
    <property type="entry name" value="RRM"/>
    <property type="match status" value="1"/>
</dbReference>
<dbReference type="InterPro" id="IPR006630">
    <property type="entry name" value="La_HTH"/>
</dbReference>
<feature type="domain" description="RRM" evidence="6">
    <location>
        <begin position="187"/>
        <end position="290"/>
    </location>
</feature>
<dbReference type="GeneID" id="33559419"/>
<dbReference type="RefSeq" id="XP_021871795.1">
    <property type="nucleotide sequence ID" value="XM_022017610.1"/>
</dbReference>
<feature type="region of interest" description="Disordered" evidence="5">
    <location>
        <begin position="506"/>
        <end position="585"/>
    </location>
</feature>
<gene>
    <name evidence="8" type="ORF">BD324DRAFT_645356</name>
</gene>
<dbReference type="InterPro" id="IPR036388">
    <property type="entry name" value="WH-like_DNA-bd_sf"/>
</dbReference>
<dbReference type="EMBL" id="NBSH01000005">
    <property type="protein sequence ID" value="ORX37808.1"/>
    <property type="molecule type" value="Genomic_DNA"/>
</dbReference>
<comment type="subcellular location">
    <subcellularLocation>
        <location evidence="1">Nucleus</location>
    </subcellularLocation>
</comment>
<dbReference type="GO" id="GO:0003729">
    <property type="term" value="F:mRNA binding"/>
    <property type="evidence" value="ECO:0007669"/>
    <property type="project" value="TreeGrafter"/>
</dbReference>
<dbReference type="GO" id="GO:0006396">
    <property type="term" value="P:RNA processing"/>
    <property type="evidence" value="ECO:0007669"/>
    <property type="project" value="InterPro"/>
</dbReference>
<dbReference type="Gene3D" id="3.30.70.330">
    <property type="match status" value="1"/>
</dbReference>
<dbReference type="InterPro" id="IPR000504">
    <property type="entry name" value="RRM_dom"/>
</dbReference>
<accession>A0A1Y1UIC4</accession>
<evidence type="ECO:0000256" key="4">
    <source>
        <dbReference type="PROSITE-ProRule" id="PRU00332"/>
    </source>
</evidence>
<dbReference type="PRINTS" id="PR00302">
    <property type="entry name" value="LUPUSLA"/>
</dbReference>
<feature type="compositionally biased region" description="Basic and acidic residues" evidence="5">
    <location>
        <begin position="551"/>
        <end position="567"/>
    </location>
</feature>